<dbReference type="PANTHER" id="PTHR37915">
    <property type="match status" value="1"/>
</dbReference>
<evidence type="ECO:0000313" key="3">
    <source>
        <dbReference type="Proteomes" id="UP000549394"/>
    </source>
</evidence>
<feature type="compositionally biased region" description="Low complexity" evidence="1">
    <location>
        <begin position="283"/>
        <end position="295"/>
    </location>
</feature>
<gene>
    <name evidence="2" type="ORF">DGYR_LOCUS6882</name>
</gene>
<dbReference type="Proteomes" id="UP000549394">
    <property type="component" value="Unassembled WGS sequence"/>
</dbReference>
<feature type="region of interest" description="Disordered" evidence="1">
    <location>
        <begin position="205"/>
        <end position="251"/>
    </location>
</feature>
<reference evidence="2 3" key="1">
    <citation type="submission" date="2020-08" db="EMBL/GenBank/DDBJ databases">
        <authorList>
            <person name="Hejnol A."/>
        </authorList>
    </citation>
    <scope>NUCLEOTIDE SEQUENCE [LARGE SCALE GENOMIC DNA]</scope>
</reference>
<sequence>MALECILPKHVVYEWNENRMKNVLFVRRLDKGVTEQTKPANLPKKSTQSFRSKQRPPPKTRNEVSVQDVDGDASTGQFEANKHLVPVLEDSVVDFTDAFDLKDEEGWGNVPMNHVLGRFAQYRQLAQEKIAELEDITETTIAKTNRKVQTLKAQFHDHKSKWEKERDVLIKRADQAVNLHSLAEKDADAAMDQLETFILQQETLEKDEEERKKDIDTKLSRQASAETSPRVEPMVEIPNVDEEKLLTQTDDAKVAEREILREESKIIEQQNDNSEEAEKSHSPPTTNQTTPTPVTMEKTKMSRKKTKSEIEGRRSRRERSELVIALKSLVTEDIKLSALCTLIDKVIEEAEIVGVHPKSVFTALAETDIPLQRITSSKQSLISKKTLSKTPSLEDAPRVKSGTEIELEKDITVASTQKLQSELSDVKEEKSSTIEEKKEEILLSPLSDSENNSDDETSSSSSNSSSQPEEVDDDSESSSSSDSKEEELYSRSDSGEDGPANLEELRANSAKARAVLRQHHKSALSERRSRTEGRRSKSPGIPTEIRNNSVLSSAELDENGDMPLPDEGKVEVITFDVGTSPLAASFSKDRTETFISSHSVELAHIREEEEEENEEEREDIMDWKQPPLFEHPIVQEYLKTYDTVIGFKQAVSSHFYDKEMPSLGQQLDDNKVLVFDKTTTVQPQIESMRESIGTILGFVLKIIGELTMTDQDYPVSSIGFISRDQTRSLTTRDRTMPMTAPPNTAPNSTPSEQVRNSSSDFQDLKSQYDKLRKAHEEEIKRNETQQHHQTVVMMEMQDTITNLRRDLAVATKTQGRINSGRKEESPPLMFTRLDAEQNTRVLKRALNERRLSEESVRSAVEKMESYVSVPAMRLSQLVRKYIHHVRMKQVEDRIRTRSRSINDNVRVALQRMEAFQAVRSERWAYKMDNLSEERVKLAYDLMDTLDEIENAAGVFLIKPFFSYRPVAQTASTVNAPKAIRHSQIEGRAKAWQTPAPTPASRQLQKKNTEESTRPASTGAIPIMSRLTVGTSAESNYWSPQAAVHKVGSFSDNLINTPRLLELDMNKMIYGHNEVAGSGSIRNYISVARSGQKYVPGETNHPATPPTTEKLTTPLPPISGATKSPPVPPKSPLGSSIYTGTTPVGQ</sequence>
<name>A0A7I8VRB6_9ANNE</name>
<evidence type="ECO:0000256" key="1">
    <source>
        <dbReference type="SAM" id="MobiDB-lite"/>
    </source>
</evidence>
<feature type="compositionally biased region" description="Polar residues" evidence="1">
    <location>
        <begin position="1132"/>
        <end position="1145"/>
    </location>
</feature>
<dbReference type="PANTHER" id="PTHR37915:SF3">
    <property type="match status" value="1"/>
</dbReference>
<feature type="region of interest" description="Disordered" evidence="1">
    <location>
        <begin position="986"/>
        <end position="1018"/>
    </location>
</feature>
<evidence type="ECO:0000313" key="2">
    <source>
        <dbReference type="EMBL" id="CAD5118521.1"/>
    </source>
</evidence>
<protein>
    <submittedName>
        <fullName evidence="2">DgyrCDS7214</fullName>
    </submittedName>
</protein>
<feature type="compositionally biased region" description="Basic and acidic residues" evidence="1">
    <location>
        <begin position="241"/>
        <end position="251"/>
    </location>
</feature>
<feature type="region of interest" description="Disordered" evidence="1">
    <location>
        <begin position="1092"/>
        <end position="1145"/>
    </location>
</feature>
<dbReference type="AlphaFoldDB" id="A0A7I8VRB6"/>
<feature type="compositionally biased region" description="Basic and acidic residues" evidence="1">
    <location>
        <begin position="482"/>
        <end position="494"/>
    </location>
</feature>
<proteinExistence type="predicted"/>
<feature type="compositionally biased region" description="Polar residues" evidence="1">
    <location>
        <begin position="752"/>
        <end position="761"/>
    </location>
</feature>
<dbReference type="EMBL" id="CAJFCJ010000009">
    <property type="protein sequence ID" value="CAD5118521.1"/>
    <property type="molecule type" value="Genomic_DNA"/>
</dbReference>
<feature type="region of interest" description="Disordered" evidence="1">
    <location>
        <begin position="416"/>
        <end position="545"/>
    </location>
</feature>
<dbReference type="OrthoDB" id="10037468at2759"/>
<accession>A0A7I8VRB6</accession>
<feature type="region of interest" description="Disordered" evidence="1">
    <location>
        <begin position="727"/>
        <end position="762"/>
    </location>
</feature>
<keyword evidence="3" id="KW-1185">Reference proteome</keyword>
<feature type="compositionally biased region" description="Basic and acidic residues" evidence="1">
    <location>
        <begin position="424"/>
        <end position="441"/>
    </location>
</feature>
<comment type="caution">
    <text evidence="2">The sequence shown here is derived from an EMBL/GenBank/DDBJ whole genome shotgun (WGS) entry which is preliminary data.</text>
</comment>
<feature type="compositionally biased region" description="Basic and acidic residues" evidence="1">
    <location>
        <begin position="307"/>
        <end position="317"/>
    </location>
</feature>
<feature type="region of interest" description="Disordered" evidence="1">
    <location>
        <begin position="35"/>
        <end position="67"/>
    </location>
</feature>
<feature type="compositionally biased region" description="Polar residues" evidence="1">
    <location>
        <begin position="35"/>
        <end position="51"/>
    </location>
</feature>
<organism evidence="2 3">
    <name type="scientific">Dimorphilus gyrociliatus</name>
    <dbReference type="NCBI Taxonomy" id="2664684"/>
    <lineage>
        <taxon>Eukaryota</taxon>
        <taxon>Metazoa</taxon>
        <taxon>Spiralia</taxon>
        <taxon>Lophotrochozoa</taxon>
        <taxon>Annelida</taxon>
        <taxon>Polychaeta</taxon>
        <taxon>Polychaeta incertae sedis</taxon>
        <taxon>Dinophilidae</taxon>
        <taxon>Dimorphilus</taxon>
    </lineage>
</organism>
<feature type="compositionally biased region" description="Low complexity" evidence="1">
    <location>
        <begin position="458"/>
        <end position="468"/>
    </location>
</feature>
<feature type="region of interest" description="Disordered" evidence="1">
    <location>
        <begin position="264"/>
        <end position="317"/>
    </location>
</feature>
<feature type="compositionally biased region" description="Basic and acidic residues" evidence="1">
    <location>
        <begin position="209"/>
        <end position="219"/>
    </location>
</feature>
<feature type="compositionally biased region" description="Basic and acidic residues" evidence="1">
    <location>
        <begin position="523"/>
        <end position="535"/>
    </location>
</feature>